<keyword evidence="5" id="KW-1185">Reference proteome</keyword>
<dbReference type="Pfam" id="PF04885">
    <property type="entry name" value="Stig1"/>
    <property type="match status" value="1"/>
</dbReference>
<dbReference type="EMBL" id="JAMSHJ010000002">
    <property type="protein sequence ID" value="KAI5432983.1"/>
    <property type="molecule type" value="Genomic_DNA"/>
</dbReference>
<reference evidence="4 5" key="1">
    <citation type="journal article" date="2022" name="Nat. Genet.">
        <title>Improved pea reference genome and pan-genome highlight genomic features and evolutionary characteristics.</title>
        <authorList>
            <person name="Yang T."/>
            <person name="Liu R."/>
            <person name="Luo Y."/>
            <person name="Hu S."/>
            <person name="Wang D."/>
            <person name="Wang C."/>
            <person name="Pandey M.K."/>
            <person name="Ge S."/>
            <person name="Xu Q."/>
            <person name="Li N."/>
            <person name="Li G."/>
            <person name="Huang Y."/>
            <person name="Saxena R.K."/>
            <person name="Ji Y."/>
            <person name="Li M."/>
            <person name="Yan X."/>
            <person name="He Y."/>
            <person name="Liu Y."/>
            <person name="Wang X."/>
            <person name="Xiang C."/>
            <person name="Varshney R.K."/>
            <person name="Ding H."/>
            <person name="Gao S."/>
            <person name="Zong X."/>
        </authorList>
    </citation>
    <scope>NUCLEOTIDE SEQUENCE [LARGE SCALE GENOMIC DNA]</scope>
    <source>
        <strain evidence="4 5">cv. Zhongwan 6</strain>
    </source>
</reference>
<comment type="caution">
    <text evidence="4">The sequence shown here is derived from an EMBL/GenBank/DDBJ whole genome shotgun (WGS) entry which is preliminary data.</text>
</comment>
<evidence type="ECO:0000256" key="3">
    <source>
        <dbReference type="SAM" id="SignalP"/>
    </source>
</evidence>
<feature type="chain" id="PRO_5038933145" description="Stigma-specific Stig1 family protein" evidence="3">
    <location>
        <begin position="25"/>
        <end position="176"/>
    </location>
</feature>
<dbReference type="Proteomes" id="UP001058974">
    <property type="component" value="Chromosome 2"/>
</dbReference>
<comment type="similarity">
    <text evidence="1">Belongs to the STIG1 family.</text>
</comment>
<dbReference type="PANTHER" id="PTHR33227:SF58">
    <property type="entry name" value="STIGMA-SPECIFIC STIG1 FAMILY PROTEIN"/>
    <property type="match status" value="1"/>
</dbReference>
<protein>
    <recommendedName>
        <fullName evidence="6">Stigma-specific Stig1 family protein</fullName>
    </recommendedName>
</protein>
<evidence type="ECO:0000313" key="4">
    <source>
        <dbReference type="EMBL" id="KAI5432983.1"/>
    </source>
</evidence>
<proteinExistence type="inferred from homology"/>
<dbReference type="AlphaFoldDB" id="A0A9D5B3Y5"/>
<dbReference type="Gramene" id="Psat02G0032700-T1">
    <property type="protein sequence ID" value="KAI5432983.1"/>
    <property type="gene ID" value="KIW84_020327"/>
</dbReference>
<sequence length="176" mass="19435">MRTQTMQFTTLVTLLLVLLIKIEGDSKSDSIPNGEVNKNFMTNTVAKKVGMDDLEPFNCSTRPLICNAGEIPPRSVCCRNKCVDLTSDSYNCGFCGLACPFNLQCCNRLCVNTNFSPFNCGACGRVCPIGRFCFLGACALGNPSQTSLNHPSIPKIVRKRLNFLSLFIYQTNIFRP</sequence>
<dbReference type="PANTHER" id="PTHR33227">
    <property type="entry name" value="STIGMA-SPECIFIC STIG1-LIKE PROTEIN 3"/>
    <property type="match status" value="1"/>
</dbReference>
<organism evidence="4 5">
    <name type="scientific">Pisum sativum</name>
    <name type="common">Garden pea</name>
    <name type="synonym">Lathyrus oleraceus</name>
    <dbReference type="NCBI Taxonomy" id="3888"/>
    <lineage>
        <taxon>Eukaryota</taxon>
        <taxon>Viridiplantae</taxon>
        <taxon>Streptophyta</taxon>
        <taxon>Embryophyta</taxon>
        <taxon>Tracheophyta</taxon>
        <taxon>Spermatophyta</taxon>
        <taxon>Magnoliopsida</taxon>
        <taxon>eudicotyledons</taxon>
        <taxon>Gunneridae</taxon>
        <taxon>Pentapetalae</taxon>
        <taxon>rosids</taxon>
        <taxon>fabids</taxon>
        <taxon>Fabales</taxon>
        <taxon>Fabaceae</taxon>
        <taxon>Papilionoideae</taxon>
        <taxon>50 kb inversion clade</taxon>
        <taxon>NPAAA clade</taxon>
        <taxon>Hologalegina</taxon>
        <taxon>IRL clade</taxon>
        <taxon>Fabeae</taxon>
        <taxon>Lathyrus</taxon>
    </lineage>
</organism>
<evidence type="ECO:0000313" key="5">
    <source>
        <dbReference type="Proteomes" id="UP001058974"/>
    </source>
</evidence>
<name>A0A9D5B3Y5_PEA</name>
<evidence type="ECO:0000256" key="2">
    <source>
        <dbReference type="ARBA" id="ARBA00022729"/>
    </source>
</evidence>
<gene>
    <name evidence="4" type="ORF">KIW84_020327</name>
</gene>
<feature type="signal peptide" evidence="3">
    <location>
        <begin position="1"/>
        <end position="24"/>
    </location>
</feature>
<evidence type="ECO:0008006" key="6">
    <source>
        <dbReference type="Google" id="ProtNLM"/>
    </source>
</evidence>
<evidence type="ECO:0000256" key="1">
    <source>
        <dbReference type="ARBA" id="ARBA00006010"/>
    </source>
</evidence>
<accession>A0A9D5B3Y5</accession>
<keyword evidence="2 3" id="KW-0732">Signal</keyword>
<dbReference type="InterPro" id="IPR006969">
    <property type="entry name" value="Stig-like"/>
</dbReference>